<protein>
    <recommendedName>
        <fullName evidence="1">Heterokaryon incompatibility domain-containing protein</fullName>
    </recommendedName>
</protein>
<accession>A0AAD4IB16</accession>
<keyword evidence="3" id="KW-1185">Reference proteome</keyword>
<dbReference type="PANTHER" id="PTHR33112:SF9">
    <property type="entry name" value="HETEROKARYON INCOMPATIBILITY DOMAIN-CONTAINING PROTEIN"/>
    <property type="match status" value="1"/>
</dbReference>
<organism evidence="2 3">
    <name type="scientific">Alternaria panax</name>
    <dbReference type="NCBI Taxonomy" id="48097"/>
    <lineage>
        <taxon>Eukaryota</taxon>
        <taxon>Fungi</taxon>
        <taxon>Dikarya</taxon>
        <taxon>Ascomycota</taxon>
        <taxon>Pezizomycotina</taxon>
        <taxon>Dothideomycetes</taxon>
        <taxon>Pleosporomycetidae</taxon>
        <taxon>Pleosporales</taxon>
        <taxon>Pleosporineae</taxon>
        <taxon>Pleosporaceae</taxon>
        <taxon>Alternaria</taxon>
        <taxon>Alternaria sect. Panax</taxon>
    </lineage>
</organism>
<evidence type="ECO:0000313" key="2">
    <source>
        <dbReference type="EMBL" id="KAG9191388.1"/>
    </source>
</evidence>
<reference evidence="2" key="1">
    <citation type="submission" date="2021-07" db="EMBL/GenBank/DDBJ databases">
        <title>Genome Resource of American Ginseng Black Spot Pathogen Alternaria panax.</title>
        <authorList>
            <person name="Qiu C."/>
            <person name="Wang W."/>
            <person name="Liu Z."/>
        </authorList>
    </citation>
    <scope>NUCLEOTIDE SEQUENCE</scope>
    <source>
        <strain evidence="2">BNCC115425</strain>
    </source>
</reference>
<dbReference type="EMBL" id="JAANER010000004">
    <property type="protein sequence ID" value="KAG9191388.1"/>
    <property type="molecule type" value="Genomic_DNA"/>
</dbReference>
<dbReference type="Pfam" id="PF06985">
    <property type="entry name" value="HET"/>
    <property type="match status" value="1"/>
</dbReference>
<evidence type="ECO:0000259" key="1">
    <source>
        <dbReference type="Pfam" id="PF06985"/>
    </source>
</evidence>
<proteinExistence type="predicted"/>
<name>A0AAD4IB16_9PLEO</name>
<gene>
    <name evidence="2" type="ORF">G6011_09476</name>
</gene>
<dbReference type="AlphaFoldDB" id="A0AAD4IB16"/>
<feature type="domain" description="Heterokaryon incompatibility" evidence="1">
    <location>
        <begin position="6"/>
        <end position="158"/>
    </location>
</feature>
<dbReference type="Proteomes" id="UP001199106">
    <property type="component" value="Unassembled WGS sequence"/>
</dbReference>
<dbReference type="PANTHER" id="PTHR33112">
    <property type="entry name" value="DOMAIN PROTEIN, PUTATIVE-RELATED"/>
    <property type="match status" value="1"/>
</dbReference>
<comment type="caution">
    <text evidence="2">The sequence shown here is derived from an EMBL/GenBank/DDBJ whole genome shotgun (WGS) entry which is preliminary data.</text>
</comment>
<evidence type="ECO:0000313" key="3">
    <source>
        <dbReference type="Proteomes" id="UP001199106"/>
    </source>
</evidence>
<dbReference type="InterPro" id="IPR010730">
    <property type="entry name" value="HET"/>
</dbReference>
<sequence length="525" mass="60099">MDGFEYLALSHMWGTDSSQQLRLTASTLQEYQEAIPRDMLPSIFTEAIRITRYLGFRYLWIDSLCIIQDSKSDWTAEANMMSAVYNNAVCTIAVLYPPQVAFSSTQCRDDPRDLTPCIVREPSREKAGISVFPYKFLKRSALAQEDWPLSSRAWTLQEHILSPRTIFYGHRTLKWECVEIFCDELAGTIGDHTASNLPSMTQRELLSTRPIYEPNETPETAGQVKKFSDTLWRWVALMQEYRRRDLTQASDRTMAFSGIAQAFQAEHGLTYLAGIWKEHLPRSLLWHIHHSEDTLEHFSSTLLEPRMKFVPTWSLFAGPIYSNRDDMLYQDLNLLADRILSTAKFLHFRWRNAPMGHVPPTAFHDFEGLQITLELMVIDVSFSLSHPPPENHLYRVHCKSTEALLISLFRVDEESVGLTFHFDDVANFEEPPAGARMAIIEEGWDSDRNEYCFQGLLIQPGAKKKTWVRLGYCEGFVWLLSSLSRQNSFKSAAGGTVSDTSTLKWGEESVFLCIEGATMETLTLV</sequence>